<name>A0ABQ4YNP9_9ASTR</name>
<reference evidence="1" key="1">
    <citation type="journal article" date="2022" name="Int. J. Mol. Sci.">
        <title>Draft Genome of Tanacetum Coccineum: Genomic Comparison of Closely Related Tanacetum-Family Plants.</title>
        <authorList>
            <person name="Yamashiro T."/>
            <person name="Shiraishi A."/>
            <person name="Nakayama K."/>
            <person name="Satake H."/>
        </authorList>
    </citation>
    <scope>NUCLEOTIDE SEQUENCE</scope>
</reference>
<gene>
    <name evidence="1" type="ORF">Tco_0729334</name>
</gene>
<evidence type="ECO:0000313" key="1">
    <source>
        <dbReference type="EMBL" id="GJS79453.1"/>
    </source>
</evidence>
<keyword evidence="2" id="KW-1185">Reference proteome</keyword>
<protein>
    <submittedName>
        <fullName evidence="1">Uncharacterized protein</fullName>
    </submittedName>
</protein>
<proteinExistence type="predicted"/>
<evidence type="ECO:0000313" key="2">
    <source>
        <dbReference type="Proteomes" id="UP001151760"/>
    </source>
</evidence>
<organism evidence="1 2">
    <name type="scientific">Tanacetum coccineum</name>
    <dbReference type="NCBI Taxonomy" id="301880"/>
    <lineage>
        <taxon>Eukaryota</taxon>
        <taxon>Viridiplantae</taxon>
        <taxon>Streptophyta</taxon>
        <taxon>Embryophyta</taxon>
        <taxon>Tracheophyta</taxon>
        <taxon>Spermatophyta</taxon>
        <taxon>Magnoliopsida</taxon>
        <taxon>eudicotyledons</taxon>
        <taxon>Gunneridae</taxon>
        <taxon>Pentapetalae</taxon>
        <taxon>asterids</taxon>
        <taxon>campanulids</taxon>
        <taxon>Asterales</taxon>
        <taxon>Asteraceae</taxon>
        <taxon>Asteroideae</taxon>
        <taxon>Anthemideae</taxon>
        <taxon>Anthemidinae</taxon>
        <taxon>Tanacetum</taxon>
    </lineage>
</organism>
<sequence>MRMQSKRGGINAIVADEDISLNKAVVATKDVNLTIDEVTLAQALASLKTSAAVVKRDSAATLQQTATISSPRKGLFNMSWEAFEKKDQIQFLIGTGSYQITVSLKKMGDLRGEKDEAKSAKIKELMKIILDEEEVAIDAIPLATKPPTIVDWKIHKE</sequence>
<dbReference type="Proteomes" id="UP001151760">
    <property type="component" value="Unassembled WGS sequence"/>
</dbReference>
<dbReference type="EMBL" id="BQNB010010599">
    <property type="protein sequence ID" value="GJS79453.1"/>
    <property type="molecule type" value="Genomic_DNA"/>
</dbReference>
<reference evidence="1" key="2">
    <citation type="submission" date="2022-01" db="EMBL/GenBank/DDBJ databases">
        <authorList>
            <person name="Yamashiro T."/>
            <person name="Shiraishi A."/>
            <person name="Satake H."/>
            <person name="Nakayama K."/>
        </authorList>
    </citation>
    <scope>NUCLEOTIDE SEQUENCE</scope>
</reference>
<accession>A0ABQ4YNP9</accession>
<comment type="caution">
    <text evidence="1">The sequence shown here is derived from an EMBL/GenBank/DDBJ whole genome shotgun (WGS) entry which is preliminary data.</text>
</comment>